<reference evidence="2" key="1">
    <citation type="journal article" date="2019" name="Int. J. Syst. Evol. Microbiol.">
        <title>The Global Catalogue of Microorganisms (GCM) 10K type strain sequencing project: providing services to taxonomists for standard genome sequencing and annotation.</title>
        <authorList>
            <consortium name="The Broad Institute Genomics Platform"/>
            <consortium name="The Broad Institute Genome Sequencing Center for Infectious Disease"/>
            <person name="Wu L."/>
            <person name="Ma J."/>
        </authorList>
    </citation>
    <scope>NUCLEOTIDE SEQUENCE [LARGE SCALE GENOMIC DNA]</scope>
    <source>
        <strain evidence="2">KCTC 52298</strain>
    </source>
</reference>
<evidence type="ECO:0000313" key="1">
    <source>
        <dbReference type="EMBL" id="MFD2556835.1"/>
    </source>
</evidence>
<dbReference type="PROSITE" id="PS51257">
    <property type="entry name" value="PROKAR_LIPOPROTEIN"/>
    <property type="match status" value="1"/>
</dbReference>
<dbReference type="RefSeq" id="WP_210354760.1">
    <property type="nucleotide sequence ID" value="NZ_JAEQMU010000002.1"/>
</dbReference>
<keyword evidence="2" id="KW-1185">Reference proteome</keyword>
<sequence length="262" mass="29476">MKKHMYYAITLSILTLFTACEKIIEVKVNDAVGKLVIEGKINNQDSLQEIRLSRNVPLTTTGTSTPVSKALVVVRDDAQQEYLFRESDNGIYTALGFIGSPNSNYTMEVRVDEQMYTATSKMPEIVLLDSIAVEKTSFGNKERYKVKVFYKDPADQRNSYRFIAFVNNKQTGDMLVANDDFNDGNKVNLSILLDEDIAIKTGDNLSIEMQCIDNNLHNYWYTLMQQSNRGNITPSNPPSNIKPTALGYFSAYTTSSKSLIVD</sequence>
<protein>
    <submittedName>
        <fullName evidence="1">DUF4249 domain-containing protein</fullName>
    </submittedName>
</protein>
<accession>A0ABW5L9T8</accession>
<gene>
    <name evidence="1" type="ORF">ACFSQW_20770</name>
</gene>
<dbReference type="Proteomes" id="UP001597440">
    <property type="component" value="Unassembled WGS sequence"/>
</dbReference>
<comment type="caution">
    <text evidence="1">The sequence shown here is derived from an EMBL/GenBank/DDBJ whole genome shotgun (WGS) entry which is preliminary data.</text>
</comment>
<dbReference type="EMBL" id="JBHULD010000025">
    <property type="protein sequence ID" value="MFD2556835.1"/>
    <property type="molecule type" value="Genomic_DNA"/>
</dbReference>
<name>A0ABW5L9T8_9SPHI</name>
<organism evidence="1 2">
    <name type="scientific">Sphingobacterium tabacisoli</name>
    <dbReference type="NCBI Taxonomy" id="2044855"/>
    <lineage>
        <taxon>Bacteria</taxon>
        <taxon>Pseudomonadati</taxon>
        <taxon>Bacteroidota</taxon>
        <taxon>Sphingobacteriia</taxon>
        <taxon>Sphingobacteriales</taxon>
        <taxon>Sphingobacteriaceae</taxon>
        <taxon>Sphingobacterium</taxon>
    </lineage>
</organism>
<dbReference type="Pfam" id="PF14054">
    <property type="entry name" value="DUF4249"/>
    <property type="match status" value="1"/>
</dbReference>
<evidence type="ECO:0000313" key="2">
    <source>
        <dbReference type="Proteomes" id="UP001597440"/>
    </source>
</evidence>
<proteinExistence type="predicted"/>
<dbReference type="InterPro" id="IPR025345">
    <property type="entry name" value="DUF4249"/>
</dbReference>